<dbReference type="EMBL" id="CP104064">
    <property type="protein sequence ID" value="WAH38939.1"/>
    <property type="molecule type" value="Genomic_DNA"/>
</dbReference>
<dbReference type="EC" id="3.6.1.66" evidence="7"/>
<comment type="catalytic activity">
    <reaction evidence="7">
        <text>dITP + H2O = dIMP + diphosphate + H(+)</text>
        <dbReference type="Rhea" id="RHEA:28342"/>
        <dbReference type="ChEBI" id="CHEBI:15377"/>
        <dbReference type="ChEBI" id="CHEBI:15378"/>
        <dbReference type="ChEBI" id="CHEBI:33019"/>
        <dbReference type="ChEBI" id="CHEBI:61194"/>
        <dbReference type="ChEBI" id="CHEBI:61382"/>
        <dbReference type="EC" id="3.6.1.66"/>
    </reaction>
</comment>
<evidence type="ECO:0000313" key="9">
    <source>
        <dbReference type="EMBL" id="WAH38939.1"/>
    </source>
</evidence>
<dbReference type="InterPro" id="IPR029001">
    <property type="entry name" value="ITPase-like_fam"/>
</dbReference>
<comment type="catalytic activity">
    <reaction evidence="7">
        <text>ITP + H2O = IMP + diphosphate + H(+)</text>
        <dbReference type="Rhea" id="RHEA:29399"/>
        <dbReference type="ChEBI" id="CHEBI:15377"/>
        <dbReference type="ChEBI" id="CHEBI:15378"/>
        <dbReference type="ChEBI" id="CHEBI:33019"/>
        <dbReference type="ChEBI" id="CHEBI:58053"/>
        <dbReference type="ChEBI" id="CHEBI:61402"/>
        <dbReference type="EC" id="3.6.1.66"/>
    </reaction>
</comment>
<keyword evidence="5 7" id="KW-0460">Magnesium</keyword>
<dbReference type="HAMAP" id="MF_01405">
    <property type="entry name" value="Non_canon_purine_NTPase"/>
    <property type="match status" value="1"/>
</dbReference>
<name>A0ABY6Z9K4_9BACL</name>
<proteinExistence type="inferred from homology"/>
<evidence type="ECO:0000256" key="4">
    <source>
        <dbReference type="ARBA" id="ARBA00022801"/>
    </source>
</evidence>
<dbReference type="InterPro" id="IPR002637">
    <property type="entry name" value="RdgB/HAM1"/>
</dbReference>
<feature type="binding site" evidence="7">
    <location>
        <begin position="150"/>
        <end position="153"/>
    </location>
    <ligand>
        <name>substrate</name>
    </ligand>
</feature>
<dbReference type="PANTHER" id="PTHR11067">
    <property type="entry name" value="INOSINE TRIPHOSPHATE PYROPHOSPHATASE/HAM1 PROTEIN"/>
    <property type="match status" value="1"/>
</dbReference>
<feature type="binding site" evidence="7">
    <location>
        <position position="68"/>
    </location>
    <ligand>
        <name>substrate</name>
    </ligand>
</feature>
<dbReference type="InterPro" id="IPR020922">
    <property type="entry name" value="dITP/XTP_pyrophosphatase"/>
</dbReference>
<keyword evidence="3 7" id="KW-0547">Nucleotide-binding</keyword>
<keyword evidence="4 7" id="KW-0378">Hydrolase</keyword>
<dbReference type="Proteomes" id="UP001164803">
    <property type="component" value="Chromosome"/>
</dbReference>
<dbReference type="NCBIfam" id="TIGR00042">
    <property type="entry name" value="RdgB/HAM1 family non-canonical purine NTP pyrophosphatase"/>
    <property type="match status" value="1"/>
</dbReference>
<evidence type="ECO:0000256" key="1">
    <source>
        <dbReference type="ARBA" id="ARBA00008023"/>
    </source>
</evidence>
<dbReference type="SUPFAM" id="SSF52972">
    <property type="entry name" value="ITPase-like"/>
    <property type="match status" value="1"/>
</dbReference>
<sequence length="196" mass="21526">MKLIVATHNRHKVDEFRELMDQLDLDVDMLPNGLPDAPEDGDTFLENAEQKAVFYSRYVDDIVVSDDSGLQVPLLDGEPGIYSARYAGVHGDDAANNAKLIGRLHEKGVRFAPARFVCALSVCRTGKVLCSVEGHVDGTVYDIPKGANGFGYDPLFEPTGQPLRFAEMASHEKAQYSHRAAAVRLLAGSLRELLRI</sequence>
<evidence type="ECO:0000256" key="8">
    <source>
        <dbReference type="RuleBase" id="RU003781"/>
    </source>
</evidence>
<evidence type="ECO:0000256" key="7">
    <source>
        <dbReference type="HAMAP-Rule" id="MF_01405"/>
    </source>
</evidence>
<comment type="similarity">
    <text evidence="1 7 8">Belongs to the HAM1 NTPase family.</text>
</comment>
<organism evidence="9 10">
    <name type="scientific">Alicyclobacillus dauci</name>
    <dbReference type="NCBI Taxonomy" id="1475485"/>
    <lineage>
        <taxon>Bacteria</taxon>
        <taxon>Bacillati</taxon>
        <taxon>Bacillota</taxon>
        <taxon>Bacilli</taxon>
        <taxon>Bacillales</taxon>
        <taxon>Alicyclobacillaceae</taxon>
        <taxon>Alicyclobacillus</taxon>
    </lineage>
</organism>
<dbReference type="Gene3D" id="3.90.950.10">
    <property type="match status" value="1"/>
</dbReference>
<keyword evidence="6 7" id="KW-0546">Nucleotide metabolism</keyword>
<reference evidence="9" key="1">
    <citation type="submission" date="2022-08" db="EMBL/GenBank/DDBJ databases">
        <title>Alicyclobacillus dauci DSM2870, complete genome.</title>
        <authorList>
            <person name="Wang Q."/>
            <person name="Cai R."/>
            <person name="Wang Z."/>
        </authorList>
    </citation>
    <scope>NUCLEOTIDE SEQUENCE</scope>
    <source>
        <strain evidence="9">DSM 28700</strain>
    </source>
</reference>
<accession>A0ABY6Z9K4</accession>
<gene>
    <name evidence="9" type="primary">rdgB</name>
    <name evidence="9" type="ORF">NZD86_10885</name>
</gene>
<feature type="binding site" evidence="7">
    <location>
        <begin position="178"/>
        <end position="179"/>
    </location>
    <ligand>
        <name>substrate</name>
    </ligand>
</feature>
<evidence type="ECO:0000256" key="3">
    <source>
        <dbReference type="ARBA" id="ARBA00022741"/>
    </source>
</evidence>
<comment type="caution">
    <text evidence="7">Lacks conserved residue(s) required for the propagation of feature annotation.</text>
</comment>
<feature type="active site" description="Proton acceptor" evidence="7">
    <location>
        <position position="67"/>
    </location>
</feature>
<dbReference type="CDD" id="cd00515">
    <property type="entry name" value="HAM1"/>
    <property type="match status" value="1"/>
</dbReference>
<evidence type="ECO:0000313" key="10">
    <source>
        <dbReference type="Proteomes" id="UP001164803"/>
    </source>
</evidence>
<comment type="subunit">
    <text evidence="7">Homodimer.</text>
</comment>
<evidence type="ECO:0000256" key="6">
    <source>
        <dbReference type="ARBA" id="ARBA00023080"/>
    </source>
</evidence>
<keyword evidence="2 7" id="KW-0479">Metal-binding</keyword>
<keyword evidence="10" id="KW-1185">Reference proteome</keyword>
<comment type="cofactor">
    <cofactor evidence="7">
        <name>Mg(2+)</name>
        <dbReference type="ChEBI" id="CHEBI:18420"/>
    </cofactor>
    <text evidence="7">Binds 1 Mg(2+) ion per subunit.</text>
</comment>
<feature type="binding site" evidence="7">
    <location>
        <position position="67"/>
    </location>
    <ligand>
        <name>Mg(2+)</name>
        <dbReference type="ChEBI" id="CHEBI:18420"/>
    </ligand>
</feature>
<dbReference type="RefSeq" id="WP_268046556.1">
    <property type="nucleotide sequence ID" value="NZ_CP104064.1"/>
</dbReference>
<feature type="binding site" evidence="7">
    <location>
        <begin position="7"/>
        <end position="12"/>
    </location>
    <ligand>
        <name>substrate</name>
    </ligand>
</feature>
<protein>
    <recommendedName>
        <fullName evidence="7">dITP/XTP pyrophosphatase</fullName>
        <ecNumber evidence="7">3.6.1.66</ecNumber>
    </recommendedName>
    <alternativeName>
        <fullName evidence="7">Non-canonical purine NTP pyrophosphatase</fullName>
    </alternativeName>
    <alternativeName>
        <fullName evidence="7">Non-standard purine NTP pyrophosphatase</fullName>
    </alternativeName>
    <alternativeName>
        <fullName evidence="7">Nucleoside-triphosphate diphosphatase</fullName>
    </alternativeName>
    <alternativeName>
        <fullName evidence="7">Nucleoside-triphosphate pyrophosphatase</fullName>
        <shortName evidence="7">NTPase</shortName>
    </alternativeName>
</protein>
<comment type="function">
    <text evidence="7">Pyrophosphatase that catalyzes the hydrolysis of nucleoside triphosphates to their monophosphate derivatives, with a high preference for the non-canonical purine nucleotides XTP (xanthosine triphosphate), dITP (deoxyinosine triphosphate) and ITP. Seems to function as a house-cleaning enzyme that removes non-canonical purine nucleotides from the nucleotide pool, thus preventing their incorporation into DNA/RNA and avoiding chromosomal lesions.</text>
</comment>
<evidence type="ECO:0000256" key="5">
    <source>
        <dbReference type="ARBA" id="ARBA00022842"/>
    </source>
</evidence>
<evidence type="ECO:0000256" key="2">
    <source>
        <dbReference type="ARBA" id="ARBA00022723"/>
    </source>
</evidence>
<comment type="catalytic activity">
    <reaction evidence="7">
        <text>XTP + H2O = XMP + diphosphate + H(+)</text>
        <dbReference type="Rhea" id="RHEA:28610"/>
        <dbReference type="ChEBI" id="CHEBI:15377"/>
        <dbReference type="ChEBI" id="CHEBI:15378"/>
        <dbReference type="ChEBI" id="CHEBI:33019"/>
        <dbReference type="ChEBI" id="CHEBI:57464"/>
        <dbReference type="ChEBI" id="CHEBI:61314"/>
        <dbReference type="EC" id="3.6.1.66"/>
    </reaction>
</comment>
<feature type="binding site" evidence="7">
    <location>
        <position position="173"/>
    </location>
    <ligand>
        <name>substrate</name>
    </ligand>
</feature>
<dbReference type="PANTHER" id="PTHR11067:SF9">
    <property type="entry name" value="INOSINE TRIPHOSPHATE PYROPHOSPHATASE"/>
    <property type="match status" value="1"/>
</dbReference>
<dbReference type="Pfam" id="PF01725">
    <property type="entry name" value="Ham1p_like"/>
    <property type="match status" value="1"/>
</dbReference>